<evidence type="ECO:0000313" key="8">
    <source>
        <dbReference type="EMBL" id="SEA57195.1"/>
    </source>
</evidence>
<dbReference type="InterPro" id="IPR051204">
    <property type="entry name" value="ABC_transp_perm/SBD"/>
</dbReference>
<sequence>MLAQVLALYEQRAGFFGELLIQHLAISGIAILIGGIIGLIIGIVISGRRRVAPIIIGTTNVIYTIPSIALLGFLIPITGIGNTTAIVALSLYALMPMVRNTYTGLTGIDGAIVEAAKGMGSTKSQIMVKIRLPLAMPVIWAGFRNMVVMTIALTGIASFIGAGGLGVAIYRGITTNNLALTVAGGIIIAALAFVLDYVLGFIGKKIIETRRLGV</sequence>
<dbReference type="CDD" id="cd06261">
    <property type="entry name" value="TM_PBP2"/>
    <property type="match status" value="1"/>
</dbReference>
<feature type="transmembrane region" description="Helical" evidence="6">
    <location>
        <begin position="182"/>
        <end position="202"/>
    </location>
</feature>
<evidence type="ECO:0000313" key="9">
    <source>
        <dbReference type="Proteomes" id="UP000199394"/>
    </source>
</evidence>
<feature type="transmembrane region" description="Helical" evidence="6">
    <location>
        <begin position="20"/>
        <end position="44"/>
    </location>
</feature>
<dbReference type="GO" id="GO:0055085">
    <property type="term" value="P:transmembrane transport"/>
    <property type="evidence" value="ECO:0007669"/>
    <property type="project" value="InterPro"/>
</dbReference>
<comment type="subcellular location">
    <subcellularLocation>
        <location evidence="6">Cell membrane</location>
        <topology evidence="6">Multi-pass membrane protein</topology>
    </subcellularLocation>
    <subcellularLocation>
        <location evidence="1">Membrane</location>
        <topology evidence="1">Multi-pass membrane protein</topology>
    </subcellularLocation>
</comment>
<keyword evidence="3 6" id="KW-0812">Transmembrane</keyword>
<dbReference type="SUPFAM" id="SSF161098">
    <property type="entry name" value="MetI-like"/>
    <property type="match status" value="1"/>
</dbReference>
<protein>
    <submittedName>
        <fullName evidence="8">ABC-type proline/glycine betaine transport system, permease component</fullName>
    </submittedName>
</protein>
<dbReference type="GO" id="GO:0005886">
    <property type="term" value="C:plasma membrane"/>
    <property type="evidence" value="ECO:0007669"/>
    <property type="project" value="UniProtKB-SubCell"/>
</dbReference>
<feature type="transmembrane region" description="Helical" evidence="6">
    <location>
        <begin position="146"/>
        <end position="170"/>
    </location>
</feature>
<evidence type="ECO:0000256" key="5">
    <source>
        <dbReference type="ARBA" id="ARBA00023136"/>
    </source>
</evidence>
<dbReference type="GO" id="GO:0031460">
    <property type="term" value="P:glycine betaine transport"/>
    <property type="evidence" value="ECO:0007669"/>
    <property type="project" value="TreeGrafter"/>
</dbReference>
<feature type="domain" description="ABC transmembrane type-1" evidence="7">
    <location>
        <begin position="20"/>
        <end position="199"/>
    </location>
</feature>
<evidence type="ECO:0000256" key="3">
    <source>
        <dbReference type="ARBA" id="ARBA00022692"/>
    </source>
</evidence>
<dbReference type="Pfam" id="PF00528">
    <property type="entry name" value="BPD_transp_1"/>
    <property type="match status" value="1"/>
</dbReference>
<comment type="similarity">
    <text evidence="6">Belongs to the binding-protein-dependent transport system permease family.</text>
</comment>
<dbReference type="InterPro" id="IPR035906">
    <property type="entry name" value="MetI-like_sf"/>
</dbReference>
<keyword evidence="9" id="KW-1185">Reference proteome</keyword>
<dbReference type="PROSITE" id="PS50928">
    <property type="entry name" value="ABC_TM1"/>
    <property type="match status" value="1"/>
</dbReference>
<feature type="transmembrane region" description="Helical" evidence="6">
    <location>
        <begin position="77"/>
        <end position="95"/>
    </location>
</feature>
<accession>A0A1H4C9U3</accession>
<gene>
    <name evidence="8" type="ORF">SAMN04515656_11466</name>
</gene>
<evidence type="ECO:0000256" key="4">
    <source>
        <dbReference type="ARBA" id="ARBA00022989"/>
    </source>
</evidence>
<dbReference type="PANTHER" id="PTHR30177:SF4">
    <property type="entry name" value="OSMOPROTECTANT IMPORT PERMEASE PROTEIN OSMW"/>
    <property type="match status" value="1"/>
</dbReference>
<reference evidence="8 9" key="1">
    <citation type="submission" date="2016-10" db="EMBL/GenBank/DDBJ databases">
        <authorList>
            <person name="de Groot N.N."/>
        </authorList>
    </citation>
    <scope>NUCLEOTIDE SEQUENCE [LARGE SCALE GENOMIC DNA]</scope>
    <source>
        <strain evidence="8 9">SR12</strain>
    </source>
</reference>
<organism evidence="8 9">
    <name type="scientific">Eubacterium aggregans</name>
    <dbReference type="NCBI Taxonomy" id="81409"/>
    <lineage>
        <taxon>Bacteria</taxon>
        <taxon>Bacillati</taxon>
        <taxon>Bacillota</taxon>
        <taxon>Clostridia</taxon>
        <taxon>Eubacteriales</taxon>
        <taxon>Eubacteriaceae</taxon>
        <taxon>Eubacterium</taxon>
    </lineage>
</organism>
<keyword evidence="4 6" id="KW-1133">Transmembrane helix</keyword>
<dbReference type="EMBL" id="FNRK01000014">
    <property type="protein sequence ID" value="SEA57195.1"/>
    <property type="molecule type" value="Genomic_DNA"/>
</dbReference>
<proteinExistence type="inferred from homology"/>
<dbReference type="Proteomes" id="UP000199394">
    <property type="component" value="Unassembled WGS sequence"/>
</dbReference>
<name>A0A1H4C9U3_9FIRM</name>
<keyword evidence="2 6" id="KW-0813">Transport</keyword>
<dbReference type="InterPro" id="IPR000515">
    <property type="entry name" value="MetI-like"/>
</dbReference>
<dbReference type="FunFam" id="1.10.3720.10:FF:000001">
    <property type="entry name" value="Glycine betaine ABC transporter, permease"/>
    <property type="match status" value="1"/>
</dbReference>
<evidence type="ECO:0000256" key="2">
    <source>
        <dbReference type="ARBA" id="ARBA00022448"/>
    </source>
</evidence>
<dbReference type="PANTHER" id="PTHR30177">
    <property type="entry name" value="GLYCINE BETAINE/L-PROLINE TRANSPORT SYSTEM PERMEASE PROTEIN PROW"/>
    <property type="match status" value="1"/>
</dbReference>
<dbReference type="Gene3D" id="1.10.3720.10">
    <property type="entry name" value="MetI-like"/>
    <property type="match status" value="1"/>
</dbReference>
<dbReference type="AlphaFoldDB" id="A0A1H4C9U3"/>
<keyword evidence="5 6" id="KW-0472">Membrane</keyword>
<dbReference type="RefSeq" id="WP_242911640.1">
    <property type="nucleotide sequence ID" value="NZ_FNRK01000014.1"/>
</dbReference>
<evidence type="ECO:0000259" key="7">
    <source>
        <dbReference type="PROSITE" id="PS50928"/>
    </source>
</evidence>
<feature type="transmembrane region" description="Helical" evidence="6">
    <location>
        <begin position="51"/>
        <end position="71"/>
    </location>
</feature>
<evidence type="ECO:0000256" key="1">
    <source>
        <dbReference type="ARBA" id="ARBA00004141"/>
    </source>
</evidence>
<evidence type="ECO:0000256" key="6">
    <source>
        <dbReference type="RuleBase" id="RU363032"/>
    </source>
</evidence>
<dbReference type="STRING" id="81409.SAMN04515656_11466"/>